<dbReference type="Pfam" id="PF00690">
    <property type="entry name" value="Cation_ATPase_N"/>
    <property type="match status" value="1"/>
</dbReference>
<evidence type="ECO:0000313" key="10">
    <source>
        <dbReference type="EMBL" id="PHQ14933.1"/>
    </source>
</evidence>
<protein>
    <submittedName>
        <fullName evidence="10">Haloacid dehalogenase</fullName>
    </submittedName>
</protein>
<comment type="caution">
    <text evidence="10">The sequence shown here is derived from an EMBL/GenBank/DDBJ whole genome shotgun (WGS) entry which is preliminary data.</text>
</comment>
<dbReference type="Gene3D" id="1.20.1110.10">
    <property type="entry name" value="Calcium-transporting ATPase, transmembrane domain"/>
    <property type="match status" value="2"/>
</dbReference>
<feature type="transmembrane region" description="Helical" evidence="8">
    <location>
        <begin position="704"/>
        <end position="723"/>
    </location>
</feature>
<gene>
    <name evidence="10" type="ORF">CLH61_11350</name>
</gene>
<comment type="subcellular location">
    <subcellularLocation>
        <location evidence="1">Membrane</location>
        <topology evidence="1">Multi-pass membrane protein</topology>
    </subcellularLocation>
</comment>
<dbReference type="PRINTS" id="PR00120">
    <property type="entry name" value="HATPASE"/>
</dbReference>
<evidence type="ECO:0000256" key="3">
    <source>
        <dbReference type="ARBA" id="ARBA00022741"/>
    </source>
</evidence>
<feature type="transmembrane region" description="Helical" evidence="8">
    <location>
        <begin position="57"/>
        <end position="88"/>
    </location>
</feature>
<dbReference type="GO" id="GO:0016020">
    <property type="term" value="C:membrane"/>
    <property type="evidence" value="ECO:0007669"/>
    <property type="project" value="UniProtKB-SubCell"/>
</dbReference>
<keyword evidence="5" id="KW-1278">Translocase</keyword>
<feature type="transmembrane region" description="Helical" evidence="8">
    <location>
        <begin position="635"/>
        <end position="658"/>
    </location>
</feature>
<dbReference type="RefSeq" id="WP_099614850.1">
    <property type="nucleotide sequence ID" value="NZ_KZ319371.1"/>
</dbReference>
<dbReference type="GO" id="GO:0005524">
    <property type="term" value="F:ATP binding"/>
    <property type="evidence" value="ECO:0007669"/>
    <property type="project" value="UniProtKB-KW"/>
</dbReference>
<dbReference type="EMBL" id="NTFH01000008">
    <property type="protein sequence ID" value="PHQ14933.1"/>
    <property type="molecule type" value="Genomic_DNA"/>
</dbReference>
<keyword evidence="11" id="KW-1185">Reference proteome</keyword>
<evidence type="ECO:0000256" key="5">
    <source>
        <dbReference type="ARBA" id="ARBA00022967"/>
    </source>
</evidence>
<dbReference type="SUPFAM" id="SSF56784">
    <property type="entry name" value="HAD-like"/>
    <property type="match status" value="1"/>
</dbReference>
<feature type="domain" description="Cation-transporting P-type ATPase N-terminal" evidence="9">
    <location>
        <begin position="9"/>
        <end position="73"/>
    </location>
</feature>
<dbReference type="Proteomes" id="UP000231409">
    <property type="component" value="Unassembled WGS sequence"/>
</dbReference>
<dbReference type="PROSITE" id="PS00154">
    <property type="entry name" value="ATPASE_E1_E2"/>
    <property type="match status" value="1"/>
</dbReference>
<dbReference type="PANTHER" id="PTHR42861">
    <property type="entry name" value="CALCIUM-TRANSPORTING ATPASE"/>
    <property type="match status" value="1"/>
</dbReference>
<dbReference type="InterPro" id="IPR004014">
    <property type="entry name" value="ATPase_P-typ_cation-transptr_N"/>
</dbReference>
<dbReference type="SMART" id="SM00831">
    <property type="entry name" value="Cation_ATPase_N"/>
    <property type="match status" value="1"/>
</dbReference>
<dbReference type="InterPro" id="IPR023298">
    <property type="entry name" value="ATPase_P-typ_TM_dom_sf"/>
</dbReference>
<evidence type="ECO:0000256" key="1">
    <source>
        <dbReference type="ARBA" id="ARBA00004141"/>
    </source>
</evidence>
<dbReference type="InterPro" id="IPR044492">
    <property type="entry name" value="P_typ_ATPase_HD_dom"/>
</dbReference>
<keyword evidence="4" id="KW-0067">ATP-binding</keyword>
<feature type="transmembrane region" description="Helical" evidence="8">
    <location>
        <begin position="798"/>
        <end position="817"/>
    </location>
</feature>
<dbReference type="Gene3D" id="2.70.150.10">
    <property type="entry name" value="Calcium-transporting ATPase, cytoplasmic transduction domain A"/>
    <property type="match status" value="1"/>
</dbReference>
<dbReference type="InterPro" id="IPR036412">
    <property type="entry name" value="HAD-like_sf"/>
</dbReference>
<dbReference type="SUPFAM" id="SSF81653">
    <property type="entry name" value="Calcium ATPase, transduction domain A"/>
    <property type="match status" value="1"/>
</dbReference>
<dbReference type="Pfam" id="PF00702">
    <property type="entry name" value="Hydrolase"/>
    <property type="match status" value="1"/>
</dbReference>
<dbReference type="SUPFAM" id="SSF81665">
    <property type="entry name" value="Calcium ATPase, transmembrane domain M"/>
    <property type="match status" value="1"/>
</dbReference>
<evidence type="ECO:0000256" key="2">
    <source>
        <dbReference type="ARBA" id="ARBA00022692"/>
    </source>
</evidence>
<dbReference type="GO" id="GO:0016887">
    <property type="term" value="F:ATP hydrolysis activity"/>
    <property type="evidence" value="ECO:0007669"/>
    <property type="project" value="InterPro"/>
</dbReference>
<evidence type="ECO:0000313" key="11">
    <source>
        <dbReference type="Proteomes" id="UP000231409"/>
    </source>
</evidence>
<keyword evidence="7 8" id="KW-0472">Membrane</keyword>
<organism evidence="10 11">
    <name type="scientific">Marinobacter profundi</name>
    <dbReference type="NCBI Taxonomy" id="2666256"/>
    <lineage>
        <taxon>Bacteria</taxon>
        <taxon>Pseudomonadati</taxon>
        <taxon>Pseudomonadota</taxon>
        <taxon>Gammaproteobacteria</taxon>
        <taxon>Pseudomonadales</taxon>
        <taxon>Marinobacteraceae</taxon>
        <taxon>Marinobacter</taxon>
    </lineage>
</organism>
<dbReference type="AlphaFoldDB" id="A0A2G1UKB7"/>
<evidence type="ECO:0000256" key="6">
    <source>
        <dbReference type="ARBA" id="ARBA00022989"/>
    </source>
</evidence>
<dbReference type="Pfam" id="PF00689">
    <property type="entry name" value="Cation_ATPase_C"/>
    <property type="match status" value="1"/>
</dbReference>
<feature type="transmembrane region" description="Helical" evidence="8">
    <location>
        <begin position="664"/>
        <end position="683"/>
    </location>
</feature>
<dbReference type="SFLD" id="SFLDG00002">
    <property type="entry name" value="C1.7:_P-type_atpase_like"/>
    <property type="match status" value="1"/>
</dbReference>
<dbReference type="InterPro" id="IPR023214">
    <property type="entry name" value="HAD_sf"/>
</dbReference>
<evidence type="ECO:0000259" key="9">
    <source>
        <dbReference type="SMART" id="SM00831"/>
    </source>
</evidence>
<evidence type="ECO:0000256" key="8">
    <source>
        <dbReference type="SAM" id="Phobius"/>
    </source>
</evidence>
<dbReference type="Pfam" id="PF00122">
    <property type="entry name" value="E1-E2_ATPase"/>
    <property type="match status" value="1"/>
</dbReference>
<dbReference type="InterPro" id="IPR018303">
    <property type="entry name" value="ATPase_P-typ_P_site"/>
</dbReference>
<dbReference type="InterPro" id="IPR059000">
    <property type="entry name" value="ATPase_P-type_domA"/>
</dbReference>
<dbReference type="InterPro" id="IPR006068">
    <property type="entry name" value="ATPase_P-typ_cation-transptr_C"/>
</dbReference>
<keyword evidence="3" id="KW-0547">Nucleotide-binding</keyword>
<evidence type="ECO:0000256" key="4">
    <source>
        <dbReference type="ARBA" id="ARBA00022840"/>
    </source>
</evidence>
<proteinExistence type="predicted"/>
<keyword evidence="6 8" id="KW-1133">Transmembrane helix</keyword>
<reference evidence="10 11" key="1">
    <citation type="submission" date="2017-09" db="EMBL/GenBank/DDBJ databases">
        <title>The draft genome sequences of Marinobacter sp. PWS21.</title>
        <authorList>
            <person name="Cao J."/>
        </authorList>
    </citation>
    <scope>NUCLEOTIDE SEQUENCE [LARGE SCALE GENOMIC DNA]</scope>
    <source>
        <strain evidence="10 11">PWS21</strain>
    </source>
</reference>
<name>A0A2G1UKB7_9GAMM</name>
<dbReference type="Gene3D" id="3.40.50.1000">
    <property type="entry name" value="HAD superfamily/HAD-like"/>
    <property type="match status" value="2"/>
</dbReference>
<dbReference type="InterPro" id="IPR008250">
    <property type="entry name" value="ATPase_P-typ_transduc_dom_A_sf"/>
</dbReference>
<feature type="transmembrane region" description="Helical" evidence="8">
    <location>
        <begin position="273"/>
        <end position="298"/>
    </location>
</feature>
<feature type="transmembrane region" description="Helical" evidence="8">
    <location>
        <begin position="735"/>
        <end position="755"/>
    </location>
</feature>
<feature type="transmembrane region" description="Helical" evidence="8">
    <location>
        <begin position="240"/>
        <end position="261"/>
    </location>
</feature>
<dbReference type="Gene3D" id="3.40.1110.10">
    <property type="entry name" value="Calcium-transporting ATPase, cytoplasmic domain N"/>
    <property type="match status" value="2"/>
</dbReference>
<dbReference type="GO" id="GO:0015662">
    <property type="term" value="F:P-type ion transporter activity"/>
    <property type="evidence" value="ECO:0007669"/>
    <property type="project" value="UniProtKB-ARBA"/>
</dbReference>
<dbReference type="SFLD" id="SFLDF00027">
    <property type="entry name" value="p-type_atpase"/>
    <property type="match status" value="1"/>
</dbReference>
<dbReference type="PRINTS" id="PR00119">
    <property type="entry name" value="CATATPASE"/>
</dbReference>
<dbReference type="InterPro" id="IPR023299">
    <property type="entry name" value="ATPase_P-typ_cyto_dom_N"/>
</dbReference>
<keyword evidence="2 8" id="KW-0812">Transmembrane</keyword>
<evidence type="ECO:0000256" key="7">
    <source>
        <dbReference type="ARBA" id="ARBA00023136"/>
    </source>
</evidence>
<dbReference type="NCBIfam" id="TIGR01494">
    <property type="entry name" value="ATPase_P-type"/>
    <property type="match status" value="2"/>
</dbReference>
<dbReference type="SFLD" id="SFLDS00003">
    <property type="entry name" value="Haloacid_Dehalogenase"/>
    <property type="match status" value="1"/>
</dbReference>
<dbReference type="InterPro" id="IPR001757">
    <property type="entry name" value="P_typ_ATPase"/>
</dbReference>
<sequence>MKQLIPTDRLTGLAGSLSGLNEKERGERLLRYGPNRIVEHGRSGIWSVLQDSLRDPMLWFLIGTAAVFFLVGEWTEAVVMVVALIPFLGMDAFLHHRTQASTAGLKSQLLTSARVLVGTTPVTVPSEDIVPGDLVEVRAGEPFPADGLIVAADNVQVDESVLSGEAYPVRKSGVRSGPDGAVAGDADSDGWGFAGTRVLTGMARVRIAYTGRETAYGEIVRTAVEGTLKRTPLQQAVAELVRVLLAVALVICLVLALTRLWQGHGMLDAILSAVTLAVAALPEEFPVVLTFFLGLGVFRLARRRALVRRAVAVENISRVTAICSDKTGTMTAGQLVLAHQFPAEGYSAILLQIAAAASRGESGDPMDAAILEAVAEHPPIEPVASFPFTEDRKHETNLFRQGGTLQAAVKGAPETVLALSAEDAATRQQWLDRVAELAATGHKVIACAHRVLPPGHAVDTEPDTGFSFSGLLAFEDPVREGVAEALRSCLAAGIRVIMVTGDHPLTATAVAREIGLGGATPRVLTGDELSACLASGDSDDLERVDVVARAVPTVKLQLVKALQAGGEVVAVTGDGVNDVPALKAADIGIAMGERGTRSAREVASIVLMDDNFRTIVRAMEEGWQLFRNLKLSFQYLLMIHIPLVITATLIPLLGFPVLYLPIHIVWLELIIHPTALLVFQNLPEHARLPLATRTGKAILFSRQDVIQVLVVGLLTTALIYWSFLRSLGEMQDVAHARSMALATLIVAGAVMTAGLSRLRGRVAVMVTVAGLLSAPLLIQPDAVAVALHLSPLHLADWLRAVGSGVLVAIPLVAGALLRRSSRTGKRARA</sequence>
<feature type="transmembrane region" description="Helical" evidence="8">
    <location>
        <begin position="762"/>
        <end position="778"/>
    </location>
</feature>
<accession>A0A2G1UKB7</accession>